<feature type="transmembrane region" description="Helical" evidence="1">
    <location>
        <begin position="75"/>
        <end position="96"/>
    </location>
</feature>
<dbReference type="OrthoDB" id="431202at2759"/>
<accession>A0A0L0D2Z2</accession>
<dbReference type="PANTHER" id="PTHR31735">
    <property type="entry name" value="VACUOLAR MEMBRANE PROTEIN YPL162C"/>
    <property type="match status" value="1"/>
</dbReference>
<name>A0A0L0D2Z2_THETB</name>
<dbReference type="InterPro" id="IPR022127">
    <property type="entry name" value="STIMATE/YPL162C"/>
</dbReference>
<feature type="transmembrane region" description="Helical" evidence="1">
    <location>
        <begin position="52"/>
        <end position="69"/>
    </location>
</feature>
<evidence type="ECO:0000256" key="1">
    <source>
        <dbReference type="SAM" id="Phobius"/>
    </source>
</evidence>
<feature type="transmembrane region" description="Helical" evidence="1">
    <location>
        <begin position="138"/>
        <end position="160"/>
    </location>
</feature>
<protein>
    <submittedName>
        <fullName evidence="2">Transmembrane protein 110</fullName>
    </submittedName>
</protein>
<gene>
    <name evidence="2" type="ORF">AMSG_03101</name>
</gene>
<dbReference type="Pfam" id="PF12400">
    <property type="entry name" value="STIMATE"/>
    <property type="match status" value="1"/>
</dbReference>
<proteinExistence type="predicted"/>
<dbReference type="eggNOG" id="ENOG502S1HE">
    <property type="taxonomic scope" value="Eukaryota"/>
</dbReference>
<sequence>MGEGCQMMDDFGKEVQLALMAVAFATLFVKWRREEHRRSTKIWLFDTGKQGITSISWHFLNVFVAWLYTSHDACLGYFILIFLDATLGVALCWAFLTAFERFFIDAHIVGQFSPYEYLRSGKYGRPPSAKAWAMQLGVWQVIVVLVKLIMGLLMYPVAGILEAIARFFLTPFLNHPHTELIVVMLVAPLFLNIITFWISDNILKSDAPQERATETELNVLLNPWAASDDDDADLGRPLSSLSISRTSTAVSNSSANPFVLELSSLDDDDFAEPVVMVNPFSTVDTR</sequence>
<dbReference type="AlphaFoldDB" id="A0A0L0D2Z2"/>
<dbReference type="PANTHER" id="PTHR31735:SF1">
    <property type="entry name" value="VACUOLAR MEMBRANE PROTEIN YPL162C"/>
    <property type="match status" value="1"/>
</dbReference>
<feature type="transmembrane region" description="Helical" evidence="1">
    <location>
        <begin position="180"/>
        <end position="198"/>
    </location>
</feature>
<keyword evidence="3" id="KW-1185">Reference proteome</keyword>
<dbReference type="Proteomes" id="UP000054408">
    <property type="component" value="Unassembled WGS sequence"/>
</dbReference>
<evidence type="ECO:0000313" key="3">
    <source>
        <dbReference type="Proteomes" id="UP000054408"/>
    </source>
</evidence>
<dbReference type="OMA" id="LNCFQYF"/>
<reference evidence="2 3" key="1">
    <citation type="submission" date="2010-05" db="EMBL/GenBank/DDBJ databases">
        <title>The Genome Sequence of Thecamonas trahens ATCC 50062.</title>
        <authorList>
            <consortium name="The Broad Institute Genome Sequencing Platform"/>
            <person name="Russ C."/>
            <person name="Cuomo C."/>
            <person name="Shea T."/>
            <person name="Young S.K."/>
            <person name="Zeng Q."/>
            <person name="Koehrsen M."/>
            <person name="Haas B."/>
            <person name="Borodovsky M."/>
            <person name="Guigo R."/>
            <person name="Alvarado L."/>
            <person name="Berlin A."/>
            <person name="Bochicchio J."/>
            <person name="Borenstein D."/>
            <person name="Chapman S."/>
            <person name="Chen Z."/>
            <person name="Freedman E."/>
            <person name="Gellesch M."/>
            <person name="Goldberg J."/>
            <person name="Griggs A."/>
            <person name="Gujja S."/>
            <person name="Heilman E."/>
            <person name="Heiman D."/>
            <person name="Hepburn T."/>
            <person name="Howarth C."/>
            <person name="Jen D."/>
            <person name="Larson L."/>
            <person name="Mehta T."/>
            <person name="Park D."/>
            <person name="Pearson M."/>
            <person name="Roberts A."/>
            <person name="Saif S."/>
            <person name="Shenoy N."/>
            <person name="Sisk P."/>
            <person name="Stolte C."/>
            <person name="Sykes S."/>
            <person name="Thomson T."/>
            <person name="Walk T."/>
            <person name="White J."/>
            <person name="Yandava C."/>
            <person name="Burger G."/>
            <person name="Gray M.W."/>
            <person name="Holland P.W.H."/>
            <person name="King N."/>
            <person name="Lang F.B.F."/>
            <person name="Roger A.J."/>
            <person name="Ruiz-Trillo I."/>
            <person name="Lander E."/>
            <person name="Nusbaum C."/>
        </authorList>
    </citation>
    <scope>NUCLEOTIDE SEQUENCE [LARGE SCALE GENOMIC DNA]</scope>
    <source>
        <strain evidence="2 3">ATCC 50062</strain>
    </source>
</reference>
<keyword evidence="1" id="KW-1133">Transmembrane helix</keyword>
<dbReference type="RefSeq" id="XP_013760436.1">
    <property type="nucleotide sequence ID" value="XM_013904982.1"/>
</dbReference>
<keyword evidence="1" id="KW-0472">Membrane</keyword>
<organism evidence="2 3">
    <name type="scientific">Thecamonas trahens ATCC 50062</name>
    <dbReference type="NCBI Taxonomy" id="461836"/>
    <lineage>
        <taxon>Eukaryota</taxon>
        <taxon>Apusozoa</taxon>
        <taxon>Apusomonadida</taxon>
        <taxon>Apusomonadidae</taxon>
        <taxon>Thecamonas</taxon>
    </lineage>
</organism>
<dbReference type="GO" id="GO:0016020">
    <property type="term" value="C:membrane"/>
    <property type="evidence" value="ECO:0007669"/>
    <property type="project" value="TreeGrafter"/>
</dbReference>
<dbReference type="STRING" id="461836.A0A0L0D2Z2"/>
<feature type="transmembrane region" description="Helical" evidence="1">
    <location>
        <begin position="15"/>
        <end position="31"/>
    </location>
</feature>
<dbReference type="GeneID" id="25562735"/>
<evidence type="ECO:0000313" key="2">
    <source>
        <dbReference type="EMBL" id="KNC46664.1"/>
    </source>
</evidence>
<keyword evidence="1 2" id="KW-0812">Transmembrane</keyword>
<dbReference type="EMBL" id="GL349443">
    <property type="protein sequence ID" value="KNC46664.1"/>
    <property type="molecule type" value="Genomic_DNA"/>
</dbReference>